<dbReference type="SUPFAM" id="SSF53756">
    <property type="entry name" value="UDP-Glycosyltransferase/glycogen phosphorylase"/>
    <property type="match status" value="1"/>
</dbReference>
<protein>
    <submittedName>
        <fullName evidence="2">Glycosyltransferase</fullName>
        <ecNumber evidence="2">2.4.-.-</ecNumber>
    </submittedName>
</protein>
<dbReference type="GO" id="GO:0016757">
    <property type="term" value="F:glycosyltransferase activity"/>
    <property type="evidence" value="ECO:0007669"/>
    <property type="project" value="UniProtKB-KW"/>
</dbReference>
<evidence type="ECO:0000313" key="2">
    <source>
        <dbReference type="EMBL" id="MCP3428504.1"/>
    </source>
</evidence>
<keyword evidence="2" id="KW-0328">Glycosyltransferase</keyword>
<keyword evidence="3" id="KW-1185">Reference proteome</keyword>
<organism evidence="2 3">
    <name type="scientific">Opacimonas viscosa</name>
    <dbReference type="NCBI Taxonomy" id="2961944"/>
    <lineage>
        <taxon>Bacteria</taxon>
        <taxon>Pseudomonadati</taxon>
        <taxon>Pseudomonadota</taxon>
        <taxon>Gammaproteobacteria</taxon>
        <taxon>Alteromonadales</taxon>
        <taxon>Alteromonadaceae</taxon>
        <taxon>Opacimonas</taxon>
    </lineage>
</organism>
<evidence type="ECO:0000259" key="1">
    <source>
        <dbReference type="Pfam" id="PF13439"/>
    </source>
</evidence>
<dbReference type="Pfam" id="PF13692">
    <property type="entry name" value="Glyco_trans_1_4"/>
    <property type="match status" value="1"/>
</dbReference>
<dbReference type="AlphaFoldDB" id="A0AA41X4J8"/>
<dbReference type="EMBL" id="JANATA010000008">
    <property type="protein sequence ID" value="MCP3428504.1"/>
    <property type="molecule type" value="Genomic_DNA"/>
</dbReference>
<sequence>MNKSLNILQFICPTGFYGAERWILALTRYLPAHINSELAVTLETDSQDLKLVREFAAQDKIAHEIPMSGRFDLSVIDKLVELIQQRNIHVIHTHGYKSDILGVWAARKAGIPVVVTPHGFENAADFKLRTFIWLGCQAMKFATKVVPLSPALCDDVRKFGVKEPQLEYIQNGVDLSEVEEVRDDSAILSGTPKKRIGFIGQMISRKNIHAILRTFTKLHAKHLDVELVFLGDGDARPALEEKAKKLACHADIHFLGFRDDRLALLKSFDLFVMTSTLEGIPRCLMEACAMGTPVVAFDIPGIDQLITHEQTGLLAPLHDEVLLLQYWEKALFEPDYAKMLGDNAIAYVNQHYSGKRMADEYEALFQRLTDQAEGAYVEA</sequence>
<evidence type="ECO:0000313" key="3">
    <source>
        <dbReference type="Proteomes" id="UP001165413"/>
    </source>
</evidence>
<reference evidence="2" key="1">
    <citation type="submission" date="2022-07" db="EMBL/GenBank/DDBJ databases">
        <title>Characterization of the Novel Bacterium Alteromonas immobilis LMIT006 and Alteromonas gregis LMIT007.</title>
        <authorList>
            <person name="Lin X."/>
        </authorList>
    </citation>
    <scope>NUCLEOTIDE SEQUENCE</scope>
    <source>
        <strain evidence="2">LMIT007</strain>
    </source>
</reference>
<dbReference type="Gene3D" id="3.40.50.2000">
    <property type="entry name" value="Glycogen Phosphorylase B"/>
    <property type="match status" value="2"/>
</dbReference>
<dbReference type="InterPro" id="IPR028098">
    <property type="entry name" value="Glyco_trans_4-like_N"/>
</dbReference>
<dbReference type="Pfam" id="PF13439">
    <property type="entry name" value="Glyco_transf_4"/>
    <property type="match status" value="1"/>
</dbReference>
<comment type="caution">
    <text evidence="2">The sequence shown here is derived from an EMBL/GenBank/DDBJ whole genome shotgun (WGS) entry which is preliminary data.</text>
</comment>
<feature type="domain" description="Glycosyltransferase subfamily 4-like N-terminal" evidence="1">
    <location>
        <begin position="18"/>
        <end position="176"/>
    </location>
</feature>
<dbReference type="EC" id="2.4.-.-" evidence="2"/>
<dbReference type="PANTHER" id="PTHR45947">
    <property type="entry name" value="SULFOQUINOVOSYL TRANSFERASE SQD2"/>
    <property type="match status" value="1"/>
</dbReference>
<proteinExistence type="predicted"/>
<name>A0AA41X4J8_9ALTE</name>
<accession>A0AA41X4J8</accession>
<dbReference type="RefSeq" id="WP_254099839.1">
    <property type="nucleotide sequence ID" value="NZ_JANATA010000008.1"/>
</dbReference>
<dbReference type="Proteomes" id="UP001165413">
    <property type="component" value="Unassembled WGS sequence"/>
</dbReference>
<keyword evidence="2" id="KW-0808">Transferase</keyword>
<dbReference type="InterPro" id="IPR050194">
    <property type="entry name" value="Glycosyltransferase_grp1"/>
</dbReference>
<dbReference type="PANTHER" id="PTHR45947:SF3">
    <property type="entry name" value="SULFOQUINOVOSYL TRANSFERASE SQD2"/>
    <property type="match status" value="1"/>
</dbReference>
<gene>
    <name evidence="2" type="ORF">NLF92_06045</name>
</gene>